<keyword evidence="1" id="KW-1133">Transmembrane helix</keyword>
<keyword evidence="1" id="KW-0472">Membrane</keyword>
<keyword evidence="1" id="KW-0812">Transmembrane</keyword>
<evidence type="ECO:0000256" key="1">
    <source>
        <dbReference type="SAM" id="Phobius"/>
    </source>
</evidence>
<dbReference type="EMBL" id="MN876844">
    <property type="protein sequence ID" value="QJF12404.1"/>
    <property type="molecule type" value="Genomic_DNA"/>
</dbReference>
<protein>
    <submittedName>
        <fullName evidence="2">Uncharacterized protein</fullName>
    </submittedName>
</protein>
<organism evidence="2 3">
    <name type="scientific">Pyrobaculum filamentous virus 2</name>
    <name type="common">PFV2</name>
    <dbReference type="NCBI Taxonomy" id="2730621"/>
    <lineage>
        <taxon>Viruses</taxon>
        <taxon>Adnaviria</taxon>
        <taxon>Zilligvirae</taxon>
        <taxon>Taleaviricota</taxon>
        <taxon>Tokiviricetes</taxon>
        <taxon>Primavirales</taxon>
        <taxon>Tristromaviridae</taxon>
        <taxon>Alphatristromavirus</taxon>
        <taxon>Alphatristromavirus puteoliense</taxon>
    </lineage>
</organism>
<organismHost>
    <name type="scientific">Pyrobaculum arsenaticum</name>
    <dbReference type="NCBI Taxonomy" id="121277"/>
</organismHost>
<gene>
    <name evidence="2" type="ORF">PFV2_gp31</name>
</gene>
<sequence>MDLVFFISLVVFGYWLSGFIMRRYKALSVPYATDSAHFALGMLASTLDAYKMYAVIVMYLVYQFASYIVKRDTVDKDIAVFLSGYVSGIVGGAWLL</sequence>
<evidence type="ECO:0000313" key="3">
    <source>
        <dbReference type="Proteomes" id="UP000502572"/>
    </source>
</evidence>
<keyword evidence="3" id="KW-1185">Reference proteome</keyword>
<evidence type="ECO:0000313" key="2">
    <source>
        <dbReference type="EMBL" id="QJF12404.1"/>
    </source>
</evidence>
<name>A0A6M3VX09_PFV2</name>
<proteinExistence type="predicted"/>
<organismHost>
    <name type="scientific">Pyrobaculum oguniense</name>
    <dbReference type="NCBI Taxonomy" id="99007"/>
</organismHost>
<accession>A0A6M3VX09</accession>
<reference evidence="2 3" key="1">
    <citation type="journal article" date="2020" name="ISME J.">
        <title>New virus isolates from Italian hydrothermal environments underscore the biogeographic pattern in archaeal virus communities.</title>
        <authorList>
            <person name="Baquero D.P."/>
            <person name="Contursi P."/>
            <person name="Piochi M."/>
            <person name="Bartolucci S."/>
            <person name="Liu Y."/>
            <person name="Cvirkaite-Krupovic V."/>
            <person name="Prangishvili D."/>
            <person name="Krupovic M."/>
        </authorList>
    </citation>
    <scope>NUCLEOTIDE SEQUENCE [LARGE SCALE GENOMIC DNA]</scope>
    <source>
        <strain evidence="2">4</strain>
    </source>
</reference>
<dbReference type="Proteomes" id="UP000502572">
    <property type="component" value="Segment"/>
</dbReference>
<feature type="transmembrane region" description="Helical" evidence="1">
    <location>
        <begin position="78"/>
        <end position="95"/>
    </location>
</feature>